<keyword evidence="3" id="KW-1185">Reference proteome</keyword>
<comment type="caution">
    <text evidence="2">The sequence shown here is derived from an EMBL/GenBank/DDBJ whole genome shotgun (WGS) entry which is preliminary data.</text>
</comment>
<accession>A0A422PBL4</accession>
<feature type="non-terminal residue" evidence="2">
    <location>
        <position position="111"/>
    </location>
</feature>
<dbReference type="Proteomes" id="UP000284403">
    <property type="component" value="Unassembled WGS sequence"/>
</dbReference>
<feature type="region of interest" description="Disordered" evidence="1">
    <location>
        <begin position="75"/>
        <end position="98"/>
    </location>
</feature>
<dbReference type="AlphaFoldDB" id="A0A422PBL4"/>
<dbReference type="EMBL" id="MKKU01000339">
    <property type="protein sequence ID" value="RNF15096.1"/>
    <property type="molecule type" value="Genomic_DNA"/>
</dbReference>
<feature type="compositionally biased region" description="Polar residues" evidence="1">
    <location>
        <begin position="89"/>
        <end position="98"/>
    </location>
</feature>
<organism evidence="2 3">
    <name type="scientific">Trypanosoma conorhini</name>
    <dbReference type="NCBI Taxonomy" id="83891"/>
    <lineage>
        <taxon>Eukaryota</taxon>
        <taxon>Discoba</taxon>
        <taxon>Euglenozoa</taxon>
        <taxon>Kinetoplastea</taxon>
        <taxon>Metakinetoplastina</taxon>
        <taxon>Trypanosomatida</taxon>
        <taxon>Trypanosomatidae</taxon>
        <taxon>Trypanosoma</taxon>
    </lineage>
</organism>
<proteinExistence type="predicted"/>
<dbReference type="RefSeq" id="XP_029227377.1">
    <property type="nucleotide sequence ID" value="XM_029372507.1"/>
</dbReference>
<evidence type="ECO:0000313" key="3">
    <source>
        <dbReference type="Proteomes" id="UP000284403"/>
    </source>
</evidence>
<evidence type="ECO:0000313" key="2">
    <source>
        <dbReference type="EMBL" id="RNF15096.1"/>
    </source>
</evidence>
<dbReference type="GeneID" id="40319225"/>
<name>A0A422PBL4_9TRYP</name>
<evidence type="ECO:0000256" key="1">
    <source>
        <dbReference type="SAM" id="MobiDB-lite"/>
    </source>
</evidence>
<gene>
    <name evidence="2" type="ORF">Tco025E_05614</name>
</gene>
<protein>
    <submittedName>
        <fullName evidence="2">Retrotransposon hot spot (RHS) protein</fullName>
    </submittedName>
</protein>
<sequence>MWRSFVRFHVAMQRKLCVSIVAARAAAVRPRGVRSTPQPQLCVGDACARWPPAGGVRGALHPSFLLMAPRRVSGGGAQVAQGQGREQGNKQPWTLTTSVEDVLLGSEPSIE</sequence>
<reference evidence="2 3" key="1">
    <citation type="journal article" date="2018" name="BMC Genomics">
        <title>Genomic comparison of Trypanosoma conorhini and Trypanosoma rangeli to Trypanosoma cruzi strains of high and low virulence.</title>
        <authorList>
            <person name="Bradwell K.R."/>
            <person name="Koparde V.N."/>
            <person name="Matveyev A.V."/>
            <person name="Serrano M.G."/>
            <person name="Alves J.M."/>
            <person name="Parikh H."/>
            <person name="Huang B."/>
            <person name="Lee V."/>
            <person name="Espinosa-Alvarez O."/>
            <person name="Ortiz P.A."/>
            <person name="Costa-Martins A.G."/>
            <person name="Teixeira M.M."/>
            <person name="Buck G.A."/>
        </authorList>
    </citation>
    <scope>NUCLEOTIDE SEQUENCE [LARGE SCALE GENOMIC DNA]</scope>
    <source>
        <strain evidence="2 3">025E</strain>
    </source>
</reference>